<dbReference type="EnsemblPlants" id="evm.model.05.738">
    <property type="protein sequence ID" value="cds.evm.model.05.738"/>
    <property type="gene ID" value="evm.TU.05.738"/>
</dbReference>
<dbReference type="InterPro" id="IPR002156">
    <property type="entry name" value="RNaseH_domain"/>
</dbReference>
<dbReference type="InterPro" id="IPR044730">
    <property type="entry name" value="RNase_H-like_dom_plant"/>
</dbReference>
<dbReference type="PANTHER" id="PTHR47723">
    <property type="entry name" value="OS05G0353850 PROTEIN"/>
    <property type="match status" value="1"/>
</dbReference>
<name>A0A803PRN0_CANSA</name>
<dbReference type="InterPro" id="IPR036397">
    <property type="entry name" value="RNaseH_sf"/>
</dbReference>
<dbReference type="GO" id="GO:0003676">
    <property type="term" value="F:nucleic acid binding"/>
    <property type="evidence" value="ECO:0007669"/>
    <property type="project" value="InterPro"/>
</dbReference>
<dbReference type="AlphaFoldDB" id="A0A803PRN0"/>
<keyword evidence="3" id="KW-1185">Reference proteome</keyword>
<evidence type="ECO:0000313" key="2">
    <source>
        <dbReference type="EnsemblPlants" id="cds.evm.model.05.738"/>
    </source>
</evidence>
<dbReference type="Pfam" id="PF13456">
    <property type="entry name" value="RVT_3"/>
    <property type="match status" value="1"/>
</dbReference>
<protein>
    <recommendedName>
        <fullName evidence="1">RNase H type-1 domain-containing protein</fullName>
    </recommendedName>
</protein>
<sequence>MGVESIVASATNFLNQWQVAQNSNNELLFSGFILGDGAEQWCVPSGNSIKVNVDAAMFNDNSAYGVGFVARDSNCFFVEGGTKLFHGSISPVVVEAIGVREALSWIKDHSWLSVILETDCLSVVQAIRSSVVMLSLFGKVVSDCKDLLNTLRNVSSYFVKR</sequence>
<dbReference type="Gene3D" id="3.30.420.10">
    <property type="entry name" value="Ribonuclease H-like superfamily/Ribonuclease H"/>
    <property type="match status" value="1"/>
</dbReference>
<feature type="domain" description="RNase H type-1" evidence="1">
    <location>
        <begin position="52"/>
        <end position="161"/>
    </location>
</feature>
<proteinExistence type="predicted"/>
<dbReference type="InterPro" id="IPR053151">
    <property type="entry name" value="RNase_H-like"/>
</dbReference>
<accession>A0A803PRN0</accession>
<dbReference type="OMA" id="MDIECTE"/>
<dbReference type="InterPro" id="IPR012337">
    <property type="entry name" value="RNaseH-like_sf"/>
</dbReference>
<dbReference type="EMBL" id="UZAU01000444">
    <property type="status" value="NOT_ANNOTATED_CDS"/>
    <property type="molecule type" value="Genomic_DNA"/>
</dbReference>
<dbReference type="PANTHER" id="PTHR47723:SF19">
    <property type="entry name" value="POLYNUCLEOTIDYL TRANSFERASE, RIBONUCLEASE H-LIKE SUPERFAMILY PROTEIN"/>
    <property type="match status" value="1"/>
</dbReference>
<evidence type="ECO:0000259" key="1">
    <source>
        <dbReference type="Pfam" id="PF13456"/>
    </source>
</evidence>
<evidence type="ECO:0000313" key="3">
    <source>
        <dbReference type="Proteomes" id="UP000596661"/>
    </source>
</evidence>
<organism evidence="2 3">
    <name type="scientific">Cannabis sativa</name>
    <name type="common">Hemp</name>
    <name type="synonym">Marijuana</name>
    <dbReference type="NCBI Taxonomy" id="3483"/>
    <lineage>
        <taxon>Eukaryota</taxon>
        <taxon>Viridiplantae</taxon>
        <taxon>Streptophyta</taxon>
        <taxon>Embryophyta</taxon>
        <taxon>Tracheophyta</taxon>
        <taxon>Spermatophyta</taxon>
        <taxon>Magnoliopsida</taxon>
        <taxon>eudicotyledons</taxon>
        <taxon>Gunneridae</taxon>
        <taxon>Pentapetalae</taxon>
        <taxon>rosids</taxon>
        <taxon>fabids</taxon>
        <taxon>Rosales</taxon>
        <taxon>Cannabaceae</taxon>
        <taxon>Cannabis</taxon>
    </lineage>
</organism>
<dbReference type="SUPFAM" id="SSF53098">
    <property type="entry name" value="Ribonuclease H-like"/>
    <property type="match status" value="1"/>
</dbReference>
<dbReference type="CDD" id="cd06222">
    <property type="entry name" value="RNase_H_like"/>
    <property type="match status" value="1"/>
</dbReference>
<dbReference type="Proteomes" id="UP000596661">
    <property type="component" value="Chromosome 5"/>
</dbReference>
<reference evidence="2" key="2">
    <citation type="submission" date="2021-03" db="UniProtKB">
        <authorList>
            <consortium name="EnsemblPlants"/>
        </authorList>
    </citation>
    <scope>IDENTIFICATION</scope>
</reference>
<dbReference type="Gramene" id="evm.model.05.738">
    <property type="protein sequence ID" value="cds.evm.model.05.738"/>
    <property type="gene ID" value="evm.TU.05.738"/>
</dbReference>
<reference evidence="2" key="1">
    <citation type="submission" date="2018-11" db="EMBL/GenBank/DDBJ databases">
        <authorList>
            <person name="Grassa J C."/>
        </authorList>
    </citation>
    <scope>NUCLEOTIDE SEQUENCE [LARGE SCALE GENOMIC DNA]</scope>
</reference>
<dbReference type="GO" id="GO:0004523">
    <property type="term" value="F:RNA-DNA hybrid ribonuclease activity"/>
    <property type="evidence" value="ECO:0007669"/>
    <property type="project" value="InterPro"/>
</dbReference>